<proteinExistence type="predicted"/>
<feature type="region of interest" description="Disordered" evidence="1">
    <location>
        <begin position="82"/>
        <end position="101"/>
    </location>
</feature>
<dbReference type="EMBL" id="JBHRXZ010000017">
    <property type="protein sequence ID" value="MFC3607627.1"/>
    <property type="molecule type" value="Genomic_DNA"/>
</dbReference>
<gene>
    <name evidence="2" type="ORF">ACFOMF_07555</name>
</gene>
<dbReference type="RefSeq" id="WP_386363116.1">
    <property type="nucleotide sequence ID" value="NZ_JBHRXZ010000017.1"/>
</dbReference>
<accession>A0ABV7T5M8</accession>
<evidence type="ECO:0000256" key="1">
    <source>
        <dbReference type="SAM" id="MobiDB-lite"/>
    </source>
</evidence>
<reference evidence="3" key="1">
    <citation type="journal article" date="2019" name="Int. J. Syst. Evol. Microbiol.">
        <title>The Global Catalogue of Microorganisms (GCM) 10K type strain sequencing project: providing services to taxonomists for standard genome sequencing and annotation.</title>
        <authorList>
            <consortium name="The Broad Institute Genomics Platform"/>
            <consortium name="The Broad Institute Genome Sequencing Center for Infectious Disease"/>
            <person name="Wu L."/>
            <person name="Ma J."/>
        </authorList>
    </citation>
    <scope>NUCLEOTIDE SEQUENCE [LARGE SCALE GENOMIC DNA]</scope>
    <source>
        <strain evidence="3">KCTC 42447</strain>
    </source>
</reference>
<sequence>MSGTNEDDETFAEQALLEAIENQLEADDPSAVKATLNKLTLVGYSREESLQLMARVLADEIQQMMSLERPFDRTRYEALLRQLPTLPDDDEEAGSDAAGDQ</sequence>
<organism evidence="2 3">
    <name type="scientific">Stutzerimonas tarimensis</name>
    <dbReference type="NCBI Taxonomy" id="1507735"/>
    <lineage>
        <taxon>Bacteria</taxon>
        <taxon>Pseudomonadati</taxon>
        <taxon>Pseudomonadota</taxon>
        <taxon>Gammaproteobacteria</taxon>
        <taxon>Pseudomonadales</taxon>
        <taxon>Pseudomonadaceae</taxon>
        <taxon>Stutzerimonas</taxon>
    </lineage>
</organism>
<evidence type="ECO:0008006" key="4">
    <source>
        <dbReference type="Google" id="ProtNLM"/>
    </source>
</evidence>
<protein>
    <recommendedName>
        <fullName evidence="4">DUF1844 domain-containing protein</fullName>
    </recommendedName>
</protein>
<keyword evidence="3" id="KW-1185">Reference proteome</keyword>
<evidence type="ECO:0000313" key="2">
    <source>
        <dbReference type="EMBL" id="MFC3607627.1"/>
    </source>
</evidence>
<comment type="caution">
    <text evidence="2">The sequence shown here is derived from an EMBL/GenBank/DDBJ whole genome shotgun (WGS) entry which is preliminary data.</text>
</comment>
<name>A0ABV7T5M8_9GAMM</name>
<evidence type="ECO:0000313" key="3">
    <source>
        <dbReference type="Proteomes" id="UP001595630"/>
    </source>
</evidence>
<dbReference type="Proteomes" id="UP001595630">
    <property type="component" value="Unassembled WGS sequence"/>
</dbReference>